<dbReference type="OrthoDB" id="639767at2759"/>
<keyword evidence="9" id="KW-1185">Reference proteome</keyword>
<dbReference type="InterPro" id="IPR021115">
    <property type="entry name" value="Pyridoxal-P_BS"/>
</dbReference>
<feature type="modified residue" description="N6-(pyridoxal phosphate)lysine" evidence="6">
    <location>
        <position position="300"/>
    </location>
</feature>
<dbReference type="eggNOG" id="KOG0628">
    <property type="taxonomic scope" value="Eukaryota"/>
</dbReference>
<evidence type="ECO:0000313" key="9">
    <source>
        <dbReference type="Proteomes" id="UP000015241"/>
    </source>
</evidence>
<evidence type="ECO:0000256" key="7">
    <source>
        <dbReference type="RuleBase" id="RU000382"/>
    </source>
</evidence>
<organism evidence="8 9">
    <name type="scientific">Fomitopsis schrenkii</name>
    <name type="common">Brown rot fungus</name>
    <dbReference type="NCBI Taxonomy" id="2126942"/>
    <lineage>
        <taxon>Eukaryota</taxon>
        <taxon>Fungi</taxon>
        <taxon>Dikarya</taxon>
        <taxon>Basidiomycota</taxon>
        <taxon>Agaricomycotina</taxon>
        <taxon>Agaricomycetes</taxon>
        <taxon>Polyporales</taxon>
        <taxon>Fomitopsis</taxon>
    </lineage>
</organism>
<dbReference type="PRINTS" id="PR00800">
    <property type="entry name" value="YHDCRBOXLASE"/>
</dbReference>
<accession>S8FVR1</accession>
<dbReference type="GO" id="GO:0016831">
    <property type="term" value="F:carboxy-lyase activity"/>
    <property type="evidence" value="ECO:0007669"/>
    <property type="project" value="UniProtKB-KW"/>
</dbReference>
<evidence type="ECO:0008006" key="10">
    <source>
        <dbReference type="Google" id="ProtNLM"/>
    </source>
</evidence>
<dbReference type="SUPFAM" id="SSF53383">
    <property type="entry name" value="PLP-dependent transferases"/>
    <property type="match status" value="1"/>
</dbReference>
<dbReference type="InterPro" id="IPR015421">
    <property type="entry name" value="PyrdxlP-dep_Trfase_major"/>
</dbReference>
<dbReference type="PANTHER" id="PTHR11999">
    <property type="entry name" value="GROUP II PYRIDOXAL-5-PHOSPHATE DECARBOXYLASE"/>
    <property type="match status" value="1"/>
</dbReference>
<dbReference type="STRING" id="743788.S8FVR1"/>
<evidence type="ECO:0000256" key="1">
    <source>
        <dbReference type="ARBA" id="ARBA00001933"/>
    </source>
</evidence>
<dbReference type="Gene3D" id="1.20.1340.10">
    <property type="entry name" value="dopa decarboxylase, N-terminal domain"/>
    <property type="match status" value="1"/>
</dbReference>
<comment type="similarity">
    <text evidence="2 7">Belongs to the group II decarboxylase family.</text>
</comment>
<dbReference type="Gene3D" id="3.90.1150.10">
    <property type="entry name" value="Aspartate Aminotransferase, domain 1"/>
    <property type="match status" value="1"/>
</dbReference>
<dbReference type="GO" id="GO:0019752">
    <property type="term" value="P:carboxylic acid metabolic process"/>
    <property type="evidence" value="ECO:0007669"/>
    <property type="project" value="InterPro"/>
</dbReference>
<dbReference type="InterPro" id="IPR015424">
    <property type="entry name" value="PyrdxlP-dep_Trfase"/>
</dbReference>
<comment type="cofactor">
    <cofactor evidence="1 6 7">
        <name>pyridoxal 5'-phosphate</name>
        <dbReference type="ChEBI" id="CHEBI:597326"/>
    </cofactor>
</comment>
<reference evidence="8 9" key="1">
    <citation type="journal article" date="2012" name="Science">
        <title>The Paleozoic origin of enzymatic lignin decomposition reconstructed from 31 fungal genomes.</title>
        <authorList>
            <person name="Floudas D."/>
            <person name="Binder M."/>
            <person name="Riley R."/>
            <person name="Barry K."/>
            <person name="Blanchette R.A."/>
            <person name="Henrissat B."/>
            <person name="Martinez A.T."/>
            <person name="Otillar R."/>
            <person name="Spatafora J.W."/>
            <person name="Yadav J.S."/>
            <person name="Aerts A."/>
            <person name="Benoit I."/>
            <person name="Boyd A."/>
            <person name="Carlson A."/>
            <person name="Copeland A."/>
            <person name="Coutinho P.M."/>
            <person name="de Vries R.P."/>
            <person name="Ferreira P."/>
            <person name="Findley K."/>
            <person name="Foster B."/>
            <person name="Gaskell J."/>
            <person name="Glotzer D."/>
            <person name="Gorecki P."/>
            <person name="Heitman J."/>
            <person name="Hesse C."/>
            <person name="Hori C."/>
            <person name="Igarashi K."/>
            <person name="Jurgens J.A."/>
            <person name="Kallen N."/>
            <person name="Kersten P."/>
            <person name="Kohler A."/>
            <person name="Kuees U."/>
            <person name="Kumar T.K.A."/>
            <person name="Kuo A."/>
            <person name="LaButti K."/>
            <person name="Larrondo L.F."/>
            <person name="Lindquist E."/>
            <person name="Ling A."/>
            <person name="Lombard V."/>
            <person name="Lucas S."/>
            <person name="Lundell T."/>
            <person name="Martin R."/>
            <person name="McLaughlin D.J."/>
            <person name="Morgenstern I."/>
            <person name="Morin E."/>
            <person name="Murat C."/>
            <person name="Nagy L.G."/>
            <person name="Nolan M."/>
            <person name="Ohm R.A."/>
            <person name="Patyshakuliyeva A."/>
            <person name="Rokas A."/>
            <person name="Ruiz-Duenas F.J."/>
            <person name="Sabat G."/>
            <person name="Salamov A."/>
            <person name="Samejima M."/>
            <person name="Schmutz J."/>
            <person name="Slot J.C."/>
            <person name="St John F."/>
            <person name="Stenlid J."/>
            <person name="Sun H."/>
            <person name="Sun S."/>
            <person name="Syed K."/>
            <person name="Tsang A."/>
            <person name="Wiebenga A."/>
            <person name="Young D."/>
            <person name="Pisabarro A."/>
            <person name="Eastwood D.C."/>
            <person name="Martin F."/>
            <person name="Cullen D."/>
            <person name="Grigoriev I.V."/>
            <person name="Hibbett D.S."/>
        </authorList>
    </citation>
    <scope>NUCLEOTIDE SEQUENCE</scope>
    <source>
        <strain evidence="9">FP-58527</strain>
    </source>
</reference>
<dbReference type="PROSITE" id="PS00392">
    <property type="entry name" value="DDC_GAD_HDC_YDC"/>
    <property type="match status" value="1"/>
</dbReference>
<sequence length="493" mass="54718">MDIEGFRKAGYQAIDRICDFYYSLQERPVVPPVQPGYLLAQLPDAPPEEGEDWNVIADDYQKLILPGMTFWQHPNFFAYFPTACTFEGVLGDLYSTSTPNPGFNWTSSPACTELEMAMMDWCARLFGLADHFLNSSGTGGGVIQTTSSDSALVVTVAARSHYTRTHAGTPLEDLVMYVSSQTHSLGIKASLVLGLQCRVLDVAAEDAYALRGATLRAALEEDVKAGKKPFFLIGTVGTTSSGAIDRLDEIGEVLKDYPDVWLHVDAAWAGVTLACTEYRETVRLADINKYATSVGTNLHKWGLVNFDAALLWVKNRRDLTDALDVTPEFLRTQQSEAGAVIDYRNWHVALGRRFRSLKIWFVLRSYGVRGFQAYIRRCIELNEYFASLVEASPKFALVTPPSLALTVFRVVADPAPLAPDALNDLNRVFYARVSSRGEIFLTQTQLNGVFCVRLAVGAERTRREHIDRAWALICEEAEGAVKEWAEKVKSAAE</sequence>
<dbReference type="Pfam" id="PF00282">
    <property type="entry name" value="Pyridoxal_deC"/>
    <property type="match status" value="1"/>
</dbReference>
<keyword evidence="5 7" id="KW-0456">Lyase</keyword>
<dbReference type="InParanoid" id="S8FVR1"/>
<dbReference type="AlphaFoldDB" id="S8FVR1"/>
<keyword evidence="3" id="KW-0210">Decarboxylase</keyword>
<name>S8FVR1_FOMSC</name>
<keyword evidence="4 6" id="KW-0663">Pyridoxal phosphate</keyword>
<dbReference type="InterPro" id="IPR010977">
    <property type="entry name" value="Aromatic_deC"/>
</dbReference>
<protein>
    <recommendedName>
        <fullName evidence="10">Aromatic-L-amino-acid decarboxylase</fullName>
    </recommendedName>
</protein>
<dbReference type="GO" id="GO:0030170">
    <property type="term" value="F:pyridoxal phosphate binding"/>
    <property type="evidence" value="ECO:0007669"/>
    <property type="project" value="InterPro"/>
</dbReference>
<evidence type="ECO:0000256" key="6">
    <source>
        <dbReference type="PIRSR" id="PIRSR602129-50"/>
    </source>
</evidence>
<evidence type="ECO:0000313" key="8">
    <source>
        <dbReference type="EMBL" id="EPT02330.1"/>
    </source>
</evidence>
<proteinExistence type="inferred from homology"/>
<dbReference type="InterPro" id="IPR002129">
    <property type="entry name" value="PyrdxlP-dep_de-COase"/>
</dbReference>
<gene>
    <name evidence="8" type="ORF">FOMPIDRAFT_1022928</name>
</gene>
<dbReference type="InterPro" id="IPR015422">
    <property type="entry name" value="PyrdxlP-dep_Trfase_small"/>
</dbReference>
<dbReference type="Gene3D" id="3.40.640.10">
    <property type="entry name" value="Type I PLP-dependent aspartate aminotransferase-like (Major domain)"/>
    <property type="match status" value="1"/>
</dbReference>
<evidence type="ECO:0000256" key="4">
    <source>
        <dbReference type="ARBA" id="ARBA00022898"/>
    </source>
</evidence>
<dbReference type="Proteomes" id="UP000015241">
    <property type="component" value="Unassembled WGS sequence"/>
</dbReference>
<evidence type="ECO:0000256" key="2">
    <source>
        <dbReference type="ARBA" id="ARBA00009533"/>
    </source>
</evidence>
<dbReference type="GO" id="GO:0006520">
    <property type="term" value="P:amino acid metabolic process"/>
    <property type="evidence" value="ECO:0007669"/>
    <property type="project" value="InterPro"/>
</dbReference>
<dbReference type="GO" id="GO:0005737">
    <property type="term" value="C:cytoplasm"/>
    <property type="evidence" value="ECO:0007669"/>
    <property type="project" value="TreeGrafter"/>
</dbReference>
<dbReference type="PANTHER" id="PTHR11999:SF70">
    <property type="entry name" value="MIP05841P"/>
    <property type="match status" value="1"/>
</dbReference>
<evidence type="ECO:0000256" key="5">
    <source>
        <dbReference type="ARBA" id="ARBA00023239"/>
    </source>
</evidence>
<dbReference type="EMBL" id="KE504136">
    <property type="protein sequence ID" value="EPT02330.1"/>
    <property type="molecule type" value="Genomic_DNA"/>
</dbReference>
<evidence type="ECO:0000256" key="3">
    <source>
        <dbReference type="ARBA" id="ARBA00022793"/>
    </source>
</evidence>
<dbReference type="HOGENOM" id="CLU_011856_3_1_1"/>